<feature type="domain" description="DUF7708" evidence="2">
    <location>
        <begin position="88"/>
        <end position="232"/>
    </location>
</feature>
<name>A0AAJ0C162_9PEZI</name>
<evidence type="ECO:0000313" key="3">
    <source>
        <dbReference type="EMBL" id="KAK1768245.1"/>
    </source>
</evidence>
<dbReference type="EMBL" id="MU839006">
    <property type="protein sequence ID" value="KAK1768245.1"/>
    <property type="molecule type" value="Genomic_DNA"/>
</dbReference>
<comment type="caution">
    <text evidence="3">The sequence shown here is derived from an EMBL/GenBank/DDBJ whole genome shotgun (WGS) entry which is preliminary data.</text>
</comment>
<dbReference type="RefSeq" id="XP_060284458.1">
    <property type="nucleotide sequence ID" value="XM_060429879.1"/>
</dbReference>
<feature type="compositionally biased region" description="Basic residues" evidence="1">
    <location>
        <begin position="525"/>
        <end position="538"/>
    </location>
</feature>
<evidence type="ECO:0000259" key="2">
    <source>
        <dbReference type="Pfam" id="PF24809"/>
    </source>
</evidence>
<dbReference type="Pfam" id="PF24809">
    <property type="entry name" value="DUF7708"/>
    <property type="match status" value="1"/>
</dbReference>
<accession>A0AAJ0C162</accession>
<sequence>MSSLAGHRSTSTLSDWYCGVSDFDTSEPARAAFQEGLKIFKETLTKDGKKKDLAGQFLDCRVEDILRAVVDVKSHYDAQHGSNKIHESLTAFSKRVFYYGNVIDVLAQHHPEYVSLVWGAMKFLFGAVIEHERTGVTIVSALCDIGDSLPRVGLALLVYPTESMKRAVSMLYAHIVRFLIRAMGYYSESKFARAVHTITRPAALRYDDIIKMIQHDRQIIANHAVASSQAELRDVHEGVRGISQRLDMAVTRSRADHQSLQTNVQTLADLMSQLRQSIMAERAASMTVQMEIRSALSDVQLAQALAMISSQCSIDHKVVLQSNLQLHNRHRLQRRFHHTAAPLWTSRKLREWNASPTSSSILLKSTFHERAQIRGFCTEVIEHLIKARNAVLWVLVDLGQEYPILEILKSLVLQALTLDYSGHSETKMSFQLRGFLDAHFESDYLNMLGELLQHFKLVYIVVSSDATSLATSLQCRDYLRRLSCTLAARGSRTVLKIIATAHGPGLQASSEDIVLAVGRMHKQGIKKQQKTHSRRRQNSRLTQPLTTAFNAAADSNTFES</sequence>
<keyword evidence="4" id="KW-1185">Reference proteome</keyword>
<evidence type="ECO:0000313" key="4">
    <source>
        <dbReference type="Proteomes" id="UP001244011"/>
    </source>
</evidence>
<dbReference type="InterPro" id="IPR056125">
    <property type="entry name" value="DUF7708"/>
</dbReference>
<organism evidence="3 4">
    <name type="scientific">Phialemonium atrogriseum</name>
    <dbReference type="NCBI Taxonomy" id="1093897"/>
    <lineage>
        <taxon>Eukaryota</taxon>
        <taxon>Fungi</taxon>
        <taxon>Dikarya</taxon>
        <taxon>Ascomycota</taxon>
        <taxon>Pezizomycotina</taxon>
        <taxon>Sordariomycetes</taxon>
        <taxon>Sordariomycetidae</taxon>
        <taxon>Cephalothecales</taxon>
        <taxon>Cephalothecaceae</taxon>
        <taxon>Phialemonium</taxon>
    </lineage>
</organism>
<protein>
    <recommendedName>
        <fullName evidence="2">DUF7708 domain-containing protein</fullName>
    </recommendedName>
</protein>
<gene>
    <name evidence="3" type="ORF">QBC33DRAFT_558405</name>
</gene>
<proteinExistence type="predicted"/>
<evidence type="ECO:0000256" key="1">
    <source>
        <dbReference type="SAM" id="MobiDB-lite"/>
    </source>
</evidence>
<feature type="region of interest" description="Disordered" evidence="1">
    <location>
        <begin position="525"/>
        <end position="546"/>
    </location>
</feature>
<dbReference type="Proteomes" id="UP001244011">
    <property type="component" value="Unassembled WGS sequence"/>
</dbReference>
<reference evidence="3" key="1">
    <citation type="submission" date="2023-06" db="EMBL/GenBank/DDBJ databases">
        <title>Genome-scale phylogeny and comparative genomics of the fungal order Sordariales.</title>
        <authorList>
            <consortium name="Lawrence Berkeley National Laboratory"/>
            <person name="Hensen N."/>
            <person name="Bonometti L."/>
            <person name="Westerberg I."/>
            <person name="Brannstrom I.O."/>
            <person name="Guillou S."/>
            <person name="Cros-Aarteil S."/>
            <person name="Calhoun S."/>
            <person name="Haridas S."/>
            <person name="Kuo A."/>
            <person name="Mondo S."/>
            <person name="Pangilinan J."/>
            <person name="Riley R."/>
            <person name="Labutti K."/>
            <person name="Andreopoulos B."/>
            <person name="Lipzen A."/>
            <person name="Chen C."/>
            <person name="Yanf M."/>
            <person name="Daum C."/>
            <person name="Ng V."/>
            <person name="Clum A."/>
            <person name="Steindorff A."/>
            <person name="Ohm R."/>
            <person name="Martin F."/>
            <person name="Silar P."/>
            <person name="Natvig D."/>
            <person name="Lalanne C."/>
            <person name="Gautier V."/>
            <person name="Ament-Velasquez S.L."/>
            <person name="Kruys A."/>
            <person name="Hutchinson M.I."/>
            <person name="Powell A.J."/>
            <person name="Barry K."/>
            <person name="Miller A.N."/>
            <person name="Grigoriev I.V."/>
            <person name="Debuchy R."/>
            <person name="Gladieux P."/>
            <person name="Thoren M.H."/>
            <person name="Johannesson H."/>
        </authorList>
    </citation>
    <scope>NUCLEOTIDE SEQUENCE</scope>
    <source>
        <strain evidence="3">8032-3</strain>
    </source>
</reference>
<dbReference type="AlphaFoldDB" id="A0AAJ0C162"/>
<dbReference type="GeneID" id="85313066"/>